<name>Q857W5_9CAUD</name>
<evidence type="ECO:0000256" key="1">
    <source>
        <dbReference type="SAM" id="MobiDB-lite"/>
    </source>
</evidence>
<dbReference type="EMBL" id="AY129331">
    <property type="protein sequence ID" value="AAN01661.1"/>
    <property type="molecule type" value="Genomic_DNA"/>
</dbReference>
<organism evidence="2 3">
    <name type="scientific">Mycobacterium phage Cjw1</name>
    <dbReference type="NCBI Taxonomy" id="2907830"/>
    <lineage>
        <taxon>Viruses</taxon>
        <taxon>Duplodnaviria</taxon>
        <taxon>Heunggongvirae</taxon>
        <taxon>Uroviricota</taxon>
        <taxon>Caudoviricetes</taxon>
        <taxon>Kostyavirus</taxon>
        <taxon>Kostyavirus CJW1</taxon>
    </lineage>
</organism>
<feature type="compositionally biased region" description="Basic and acidic residues" evidence="1">
    <location>
        <begin position="1"/>
        <end position="28"/>
    </location>
</feature>
<evidence type="ECO:0000313" key="2">
    <source>
        <dbReference type="EMBL" id="AAN01661.1"/>
    </source>
</evidence>
<gene>
    <name evidence="2" type="primary">46</name>
    <name evidence="2" type="ORF">PBI_CJW1_46</name>
</gene>
<dbReference type="Proteomes" id="UP000000968">
    <property type="component" value="Segment"/>
</dbReference>
<feature type="compositionally biased region" description="Low complexity" evidence="1">
    <location>
        <begin position="48"/>
        <end position="62"/>
    </location>
</feature>
<dbReference type="RefSeq" id="NP_817496.1">
    <property type="nucleotide sequence ID" value="NC_004681.1"/>
</dbReference>
<accession>Q857W5</accession>
<feature type="region of interest" description="Disordered" evidence="1">
    <location>
        <begin position="1"/>
        <end position="69"/>
    </location>
</feature>
<reference evidence="2 3" key="1">
    <citation type="journal article" date="2003" name="Cell">
        <title>Origins of highly mosaic mycobacteriophage genomes.</title>
        <authorList>
            <person name="Pedulla M.L."/>
            <person name="Ford M.E."/>
            <person name="Houtz J.M."/>
            <person name="Karthikeyan T."/>
            <person name="Wadsworth C."/>
            <person name="Lewis J.A."/>
            <person name="Jacobs-Sera D."/>
            <person name="Falbo J."/>
            <person name="Gross J."/>
            <person name="Pannunzio N.R."/>
            <person name="Brucker W."/>
            <person name="Kumar V."/>
            <person name="Kandasamy J."/>
            <person name="Keenan L."/>
            <person name="Bardarov S."/>
            <person name="Kriakov J."/>
            <person name="Lawrence J.G."/>
            <person name="Jacobs W.R. Jr."/>
            <person name="Hendrix R.W."/>
            <person name="Hatfull G.F."/>
        </authorList>
    </citation>
    <scope>NUCLEOTIDE SEQUENCE</scope>
</reference>
<dbReference type="KEGG" id="vg:1259118"/>
<sequence>MTRKFAERSRRPDDPERCNRPDQRRAREVASILRSSHGPRRQRGLPSQRGAGQRPGRRAGNPGESGVLMNEQRMVTISVPDEEPVVMLLSDPEIIRAIKLGYDVAELVVP</sequence>
<keyword evidence="3" id="KW-1185">Reference proteome</keyword>
<evidence type="ECO:0000313" key="3">
    <source>
        <dbReference type="Proteomes" id="UP000000968"/>
    </source>
</evidence>
<protein>
    <submittedName>
        <fullName evidence="2">Uncharacterized protein</fullName>
    </submittedName>
</protein>
<proteinExistence type="predicted"/>